<dbReference type="GO" id="GO:0003677">
    <property type="term" value="F:DNA binding"/>
    <property type="evidence" value="ECO:0007669"/>
    <property type="project" value="UniProtKB-KW"/>
</dbReference>
<accession>A0A9P7K4Q7</accession>
<dbReference type="InterPro" id="IPR001525">
    <property type="entry name" value="C5_MeTfrase"/>
</dbReference>
<keyword evidence="4 7" id="KW-0949">S-adenosyl-L-methionine</keyword>
<evidence type="ECO:0000256" key="4">
    <source>
        <dbReference type="ARBA" id="ARBA00022691"/>
    </source>
</evidence>
<comment type="similarity">
    <text evidence="7 8">Belongs to the class I-like SAM-binding methyltransferase superfamily. C5-methyltransferase family.</text>
</comment>
<reference evidence="12" key="2">
    <citation type="submission" date="2021-10" db="EMBL/GenBank/DDBJ databases">
        <title>Phylogenomics reveals ancestral predisposition of the termite-cultivated fungus Termitomyces towards a domesticated lifestyle.</title>
        <authorList>
            <person name="Auxier B."/>
            <person name="Grum-Grzhimaylo A."/>
            <person name="Cardenas M.E."/>
            <person name="Lodge J.D."/>
            <person name="Laessoe T."/>
            <person name="Pedersen O."/>
            <person name="Smith M.E."/>
            <person name="Kuyper T.W."/>
            <person name="Franco-Molano E.A."/>
            <person name="Baroni T.J."/>
            <person name="Aanen D.K."/>
        </authorList>
    </citation>
    <scope>NUCLEOTIDE SEQUENCE</scope>
    <source>
        <strain evidence="12">D49</strain>
    </source>
</reference>
<feature type="region of interest" description="Disordered" evidence="10">
    <location>
        <begin position="1585"/>
        <end position="1616"/>
    </location>
</feature>
<feature type="compositionally biased region" description="Low complexity" evidence="10">
    <location>
        <begin position="1373"/>
        <end position="1390"/>
    </location>
</feature>
<dbReference type="InterPro" id="IPR011992">
    <property type="entry name" value="EF-hand-dom_pair"/>
</dbReference>
<comment type="caution">
    <text evidence="12">The sequence shown here is derived from an EMBL/GenBank/DDBJ whole genome shotgun (WGS) entry which is preliminary data.</text>
</comment>
<keyword evidence="3 7" id="KW-0808">Transferase</keyword>
<organism evidence="12 13">
    <name type="scientific">Sphagnurus paluster</name>
    <dbReference type="NCBI Taxonomy" id="117069"/>
    <lineage>
        <taxon>Eukaryota</taxon>
        <taxon>Fungi</taxon>
        <taxon>Dikarya</taxon>
        <taxon>Basidiomycota</taxon>
        <taxon>Agaricomycotina</taxon>
        <taxon>Agaricomycetes</taxon>
        <taxon>Agaricomycetidae</taxon>
        <taxon>Agaricales</taxon>
        <taxon>Tricholomatineae</taxon>
        <taxon>Lyophyllaceae</taxon>
        <taxon>Sphagnurus</taxon>
    </lineage>
</organism>
<comment type="subcellular location">
    <subcellularLocation>
        <location evidence="1">Nucleus</location>
    </subcellularLocation>
</comment>
<dbReference type="SUPFAM" id="SSF47473">
    <property type="entry name" value="EF-hand"/>
    <property type="match status" value="1"/>
</dbReference>
<evidence type="ECO:0000259" key="11">
    <source>
        <dbReference type="PROSITE" id="PS51038"/>
    </source>
</evidence>
<dbReference type="InterPro" id="IPR000261">
    <property type="entry name" value="EH_dom"/>
</dbReference>
<dbReference type="Pfam" id="PF00145">
    <property type="entry name" value="DNA_methylase"/>
    <property type="match status" value="1"/>
</dbReference>
<name>A0A9P7K4Q7_9AGAR</name>
<feature type="compositionally biased region" description="Pro residues" evidence="10">
    <location>
        <begin position="1104"/>
        <end position="1124"/>
    </location>
</feature>
<sequence length="1616" mass="179548">MILNASISKPKITYDEFIGLFEDDSIKGESDLLFTMASDDIGQSLNILGRTLTEDDVQDDTVKAYIIGSLEDLSYMHQLPLKNVPLICSYLGSDKFDLYEEDTGCKPKKKASTTRRKFSDKEQDVLKHRNTTVVTPTVAEIARRLFNGALEVAGSKAIDADVAVGIDNVRAHHSDPTSMVWGPKNGAFYQSVIMDDVEYFVSQDVMVNPGEDDDKDRARHSSSEACQSPNVYANRLWFCRICYFFEDIVDGEPVKMFHGQWFLPGSKTILQETAHSKSVYLLYQCADMPVASIIKECKVKMTAPGDTEIKDDARPDANDFHCSLAYDEKTADFFDIPGADEIREILNLVPHSPCLSCGIEKQKNDLAEFTPFAGGFARYGVEYHRHDFVYMRPQAKTGLLDIAQIIKIDNAPNPPEVTVQLFGRCDGLEGQKRKHISSILASDERQLYLRTKTRVLQLDDDNCIDGQCYVRQLLDPKEIEDWLRQDDHFFVLPKVDEDGENLRHCKRCYQKRLQKIEQDQTLLDRNGAITCLELFSGAGGLGTGMDMSGFVETKYAIEFSPSAAQTYQANHTNATVYCQDSNLLLKNAITAAAGKDPEPLISNDGVTVLPPMPKKNSIDFISGGPPCQSFSRANHNPRADDIRSTLPANMLSFVEHYEPRYFLLENVVGLLHYRFLSIRSKDKRSLQGGINAGMVKFIMRTLIALGYQVRFKVLQAGQYGAPQSRRRVIFWGAKRGFPIPDYPVPIYAFDKGMNSSNLPTARILPVSRSRDPDDPHQCAPLRAITVNDAISDLPPFDWINPHKIIPIKDRDRQERKKRVQEGISQFSAVAEPKMANLPGFPEGVEYESEPLNRYQQWLRRGKDGEPDATVVQAHYTQTFGSRVVEATTTVPLRPMAYHKHLPLVLQPDHAKPVFYGRMDGDNQFNCAMTQVAPNQKGWVLHPSQKRIISVRECARAQGFPDYYDFQSADDKPQKMVINTVQYYNDWRLLFWVASEDLFYAFNLVVIPLARNEFAVYACANANVGGDAGCTHGMYCGMAVVDSLGYLRPWSLYKYEANQLTALQDAAQRATATTMPSTALQSRISAFESIANGSSLPQPVFDAPLSPPYAPRKRPPPASPSPSPPNLGRKTSLIDLKDWIVDDGPSKPGFKQYARITDDSGRTPTQLAFESKKQLVAPLINFESPPRAKAKPSAAFPAKAPPLPPRKPSYTSLRSVDSATSTSSPGSPLPSRRSDTLTIDHTYPPLQIDSDARSRNSSGHAPASSISSFHSVSLSSDTDPSTPGSGSSNYVAFFPIDRDSDHKYDPDSVSLGESYEEVSTPSIASPALERIISLDWEKAMAKRNPVPPKLPQRPSSTRSTSTRSTQPALRSPPKRQSSSPSSSGSSATARRAPPPPPGSRSSDRSSVLSMATTHSVGSNYSYASYGQNGHAPRPPSNLHLKTKRPTPVPAAARARYQVVFDANIVQQRKAEKRKEKEKPALLSPTEARGTRRAAGWRGLSVDLITGGNELPASPTRDGEEDDVSTVVEDTDELDGRLVKKIWRRSRLDRSRLSEIWNECDTGAKGSLNRDAFVKGMWRIDEELRRAQTQALKSPSGSLRSRGPKPPVSSQKPRPILR</sequence>
<dbReference type="Gene3D" id="2.30.30.490">
    <property type="match status" value="2"/>
</dbReference>
<evidence type="ECO:0000313" key="12">
    <source>
        <dbReference type="EMBL" id="KAG5636823.1"/>
    </source>
</evidence>
<evidence type="ECO:0000256" key="2">
    <source>
        <dbReference type="ARBA" id="ARBA00022603"/>
    </source>
</evidence>
<evidence type="ECO:0000256" key="8">
    <source>
        <dbReference type="RuleBase" id="RU000416"/>
    </source>
</evidence>
<dbReference type="Gene3D" id="3.40.50.150">
    <property type="entry name" value="Vaccinia Virus protein VP39"/>
    <property type="match status" value="1"/>
</dbReference>
<dbReference type="Gene3D" id="3.90.120.10">
    <property type="entry name" value="DNA Methylase, subunit A, domain 2"/>
    <property type="match status" value="2"/>
</dbReference>
<dbReference type="EC" id="2.1.1.37" evidence="9"/>
<dbReference type="SMART" id="SM00439">
    <property type="entry name" value="BAH"/>
    <property type="match status" value="2"/>
</dbReference>
<feature type="active site" evidence="7">
    <location>
        <position position="627"/>
    </location>
</feature>
<dbReference type="InterPro" id="IPR050390">
    <property type="entry name" value="C5-Methyltransferase"/>
</dbReference>
<dbReference type="InterPro" id="IPR029063">
    <property type="entry name" value="SAM-dependent_MTases_sf"/>
</dbReference>
<feature type="compositionally biased region" description="Low complexity" evidence="10">
    <location>
        <begin position="1256"/>
        <end position="1275"/>
    </location>
</feature>
<dbReference type="PANTHER" id="PTHR10629:SF52">
    <property type="entry name" value="DNA (CYTOSINE-5)-METHYLTRANSFERASE 1"/>
    <property type="match status" value="1"/>
</dbReference>
<feature type="region of interest" description="Disordered" evidence="10">
    <location>
        <begin position="1341"/>
        <end position="1448"/>
    </location>
</feature>
<feature type="region of interest" description="Disordered" evidence="10">
    <location>
        <begin position="1100"/>
        <end position="1129"/>
    </location>
</feature>
<evidence type="ECO:0000256" key="9">
    <source>
        <dbReference type="RuleBase" id="RU000417"/>
    </source>
</evidence>
<dbReference type="EMBL" id="JABCKI010005889">
    <property type="protein sequence ID" value="KAG5636823.1"/>
    <property type="molecule type" value="Genomic_DNA"/>
</dbReference>
<dbReference type="SUPFAM" id="SSF53335">
    <property type="entry name" value="S-adenosyl-L-methionine-dependent methyltransferases"/>
    <property type="match status" value="1"/>
</dbReference>
<dbReference type="Proteomes" id="UP000717328">
    <property type="component" value="Unassembled WGS sequence"/>
</dbReference>
<dbReference type="GO" id="GO:0032259">
    <property type="term" value="P:methylation"/>
    <property type="evidence" value="ECO:0007669"/>
    <property type="project" value="UniProtKB-KW"/>
</dbReference>
<keyword evidence="13" id="KW-1185">Reference proteome</keyword>
<feature type="compositionally biased region" description="Low complexity" evidence="10">
    <location>
        <begin position="1207"/>
        <end position="1230"/>
    </location>
</feature>
<reference evidence="12" key="1">
    <citation type="submission" date="2021-02" db="EMBL/GenBank/DDBJ databases">
        <authorList>
            <person name="Nieuwenhuis M."/>
            <person name="Van De Peppel L.J.J."/>
        </authorList>
    </citation>
    <scope>NUCLEOTIDE SEQUENCE</scope>
    <source>
        <strain evidence="12">D49</strain>
    </source>
</reference>
<dbReference type="GO" id="GO:0003886">
    <property type="term" value="F:DNA (cytosine-5-)-methyltransferase activity"/>
    <property type="evidence" value="ECO:0007669"/>
    <property type="project" value="UniProtKB-EC"/>
</dbReference>
<dbReference type="GO" id="GO:0005634">
    <property type="term" value="C:nucleus"/>
    <property type="evidence" value="ECO:0007669"/>
    <property type="project" value="UniProtKB-SubCell"/>
</dbReference>
<dbReference type="OrthoDB" id="5376140at2759"/>
<dbReference type="GO" id="GO:0044027">
    <property type="term" value="P:negative regulation of gene expression via chromosomal CpG island methylation"/>
    <property type="evidence" value="ECO:0007669"/>
    <property type="project" value="TreeGrafter"/>
</dbReference>
<feature type="compositionally biased region" description="Polar residues" evidence="10">
    <location>
        <begin position="1276"/>
        <end position="1286"/>
    </location>
</feature>
<dbReference type="InterPro" id="IPR043151">
    <property type="entry name" value="BAH_sf"/>
</dbReference>
<evidence type="ECO:0000256" key="7">
    <source>
        <dbReference type="PROSITE-ProRule" id="PRU01016"/>
    </source>
</evidence>
<dbReference type="PROSITE" id="PS51038">
    <property type="entry name" value="BAH"/>
    <property type="match status" value="2"/>
</dbReference>
<evidence type="ECO:0000256" key="5">
    <source>
        <dbReference type="ARBA" id="ARBA00023125"/>
    </source>
</evidence>
<evidence type="ECO:0000256" key="3">
    <source>
        <dbReference type="ARBA" id="ARBA00022679"/>
    </source>
</evidence>
<protein>
    <recommendedName>
        <fullName evidence="9">Cytosine-specific methyltransferase</fullName>
        <ecNumber evidence="9">2.1.1.37</ecNumber>
    </recommendedName>
</protein>
<keyword evidence="2 7" id="KW-0489">Methyltransferase</keyword>
<dbReference type="Pfam" id="PF01426">
    <property type="entry name" value="BAH"/>
    <property type="match status" value="1"/>
</dbReference>
<dbReference type="PRINTS" id="PR00105">
    <property type="entry name" value="C5METTRFRASE"/>
</dbReference>
<feature type="compositionally biased region" description="Polar residues" evidence="10">
    <location>
        <begin position="1406"/>
        <end position="1426"/>
    </location>
</feature>
<feature type="compositionally biased region" description="Polar residues" evidence="10">
    <location>
        <begin position="1585"/>
        <end position="1597"/>
    </location>
</feature>
<keyword evidence="6" id="KW-0539">Nucleus</keyword>
<feature type="region of interest" description="Disordered" evidence="10">
    <location>
        <begin position="1184"/>
        <end position="1286"/>
    </location>
</feature>
<proteinExistence type="inferred from homology"/>
<dbReference type="PANTHER" id="PTHR10629">
    <property type="entry name" value="CYTOSINE-SPECIFIC METHYLTRANSFERASE"/>
    <property type="match status" value="1"/>
</dbReference>
<feature type="domain" description="BAH" evidence="11">
    <location>
        <begin position="210"/>
        <end position="337"/>
    </location>
</feature>
<evidence type="ECO:0000256" key="1">
    <source>
        <dbReference type="ARBA" id="ARBA00004123"/>
    </source>
</evidence>
<evidence type="ECO:0000313" key="13">
    <source>
        <dbReference type="Proteomes" id="UP000717328"/>
    </source>
</evidence>
<gene>
    <name evidence="12" type="ORF">H0H81_006739</name>
</gene>
<dbReference type="PROSITE" id="PS00094">
    <property type="entry name" value="C5_MTASE_1"/>
    <property type="match status" value="1"/>
</dbReference>
<evidence type="ECO:0000256" key="10">
    <source>
        <dbReference type="SAM" id="MobiDB-lite"/>
    </source>
</evidence>
<feature type="domain" description="BAH" evidence="11">
    <location>
        <begin position="381"/>
        <end position="506"/>
    </location>
</feature>
<dbReference type="GO" id="GO:0003682">
    <property type="term" value="F:chromatin binding"/>
    <property type="evidence" value="ECO:0007669"/>
    <property type="project" value="InterPro"/>
</dbReference>
<dbReference type="NCBIfam" id="TIGR00675">
    <property type="entry name" value="dcm"/>
    <property type="match status" value="1"/>
</dbReference>
<evidence type="ECO:0000256" key="6">
    <source>
        <dbReference type="ARBA" id="ARBA00023242"/>
    </source>
</evidence>
<dbReference type="Gene3D" id="1.10.238.10">
    <property type="entry name" value="EF-hand"/>
    <property type="match status" value="1"/>
</dbReference>
<dbReference type="PROSITE" id="PS51679">
    <property type="entry name" value="SAM_MT_C5"/>
    <property type="match status" value="1"/>
</dbReference>
<dbReference type="InterPro" id="IPR001025">
    <property type="entry name" value="BAH_dom"/>
</dbReference>
<feature type="compositionally biased region" description="Low complexity" evidence="10">
    <location>
        <begin position="1184"/>
        <end position="1197"/>
    </location>
</feature>
<feature type="compositionally biased region" description="Low complexity" evidence="10">
    <location>
        <begin position="1351"/>
        <end position="1366"/>
    </location>
</feature>
<comment type="catalytic activity">
    <reaction evidence="9">
        <text>a 2'-deoxycytidine in DNA + S-adenosyl-L-methionine = a 5-methyl-2'-deoxycytidine in DNA + S-adenosyl-L-homocysteine + H(+)</text>
        <dbReference type="Rhea" id="RHEA:13681"/>
        <dbReference type="Rhea" id="RHEA-COMP:11369"/>
        <dbReference type="Rhea" id="RHEA-COMP:11370"/>
        <dbReference type="ChEBI" id="CHEBI:15378"/>
        <dbReference type="ChEBI" id="CHEBI:57856"/>
        <dbReference type="ChEBI" id="CHEBI:59789"/>
        <dbReference type="ChEBI" id="CHEBI:85452"/>
        <dbReference type="ChEBI" id="CHEBI:85454"/>
        <dbReference type="EC" id="2.1.1.37"/>
    </reaction>
</comment>
<keyword evidence="5" id="KW-0238">DNA-binding</keyword>
<dbReference type="InterPro" id="IPR018117">
    <property type="entry name" value="C5_DNA_meth_AS"/>
</dbReference>
<dbReference type="Pfam" id="PF12763">
    <property type="entry name" value="EH"/>
    <property type="match status" value="1"/>
</dbReference>